<dbReference type="GO" id="GO:0016823">
    <property type="term" value="F:hydrolase activity, acting on acid carbon-carbon bonds, in ketonic substances"/>
    <property type="evidence" value="ECO:0007669"/>
    <property type="project" value="InterPro"/>
</dbReference>
<name>A0A5K7ZAS0_9BACT</name>
<gene>
    <name evidence="2" type="ORF">DSCW_52420</name>
</gene>
<dbReference type="GO" id="GO:0006635">
    <property type="term" value="P:fatty acid beta-oxidation"/>
    <property type="evidence" value="ECO:0007669"/>
    <property type="project" value="TreeGrafter"/>
</dbReference>
<evidence type="ECO:0000256" key="1">
    <source>
        <dbReference type="NCBIfam" id="TIGR03200"/>
    </source>
</evidence>
<dbReference type="RefSeq" id="WP_155306529.1">
    <property type="nucleotide sequence ID" value="NZ_AP021875.1"/>
</dbReference>
<protein>
    <recommendedName>
        <fullName evidence="1">6-oxocyclohex-1-ene-1-carbonyl-CoA hydratase</fullName>
        <ecNumber evidence="1">3.7.1.21</ecNumber>
    </recommendedName>
</protein>
<dbReference type="KEGG" id="dwd:DSCW_52420"/>
<organism evidence="2 3">
    <name type="scientific">Desulfosarcina widdelii</name>
    <dbReference type="NCBI Taxonomy" id="947919"/>
    <lineage>
        <taxon>Bacteria</taxon>
        <taxon>Pseudomonadati</taxon>
        <taxon>Thermodesulfobacteriota</taxon>
        <taxon>Desulfobacteria</taxon>
        <taxon>Desulfobacterales</taxon>
        <taxon>Desulfosarcinaceae</taxon>
        <taxon>Desulfosarcina</taxon>
    </lineage>
</organism>
<dbReference type="PANTHER" id="PTHR11941">
    <property type="entry name" value="ENOYL-COA HYDRATASE-RELATED"/>
    <property type="match status" value="1"/>
</dbReference>
<dbReference type="InterPro" id="IPR017613">
    <property type="entry name" value="Dearomat_hydrolase"/>
</dbReference>
<dbReference type="OrthoDB" id="9774843at2"/>
<dbReference type="InterPro" id="IPR001753">
    <property type="entry name" value="Enoyl-CoA_hydra/iso"/>
</dbReference>
<proteinExistence type="predicted"/>
<dbReference type="EMBL" id="AP021875">
    <property type="protein sequence ID" value="BBO77825.1"/>
    <property type="molecule type" value="Genomic_DNA"/>
</dbReference>
<accession>A0A5K7ZAS0</accession>
<dbReference type="Proteomes" id="UP000427769">
    <property type="component" value="Chromosome"/>
</dbReference>
<keyword evidence="3" id="KW-1185">Reference proteome</keyword>
<dbReference type="Gene3D" id="3.90.226.10">
    <property type="entry name" value="2-enoyl-CoA Hydratase, Chain A, domain 1"/>
    <property type="match status" value="1"/>
</dbReference>
<evidence type="ECO:0000313" key="3">
    <source>
        <dbReference type="Proteomes" id="UP000427769"/>
    </source>
</evidence>
<dbReference type="PANTHER" id="PTHR11941:SF54">
    <property type="entry name" value="ENOYL-COA HYDRATASE, MITOCHONDRIAL"/>
    <property type="match status" value="1"/>
</dbReference>
<dbReference type="CDD" id="cd06558">
    <property type="entry name" value="crotonase-like"/>
    <property type="match status" value="1"/>
</dbReference>
<evidence type="ECO:0000313" key="2">
    <source>
        <dbReference type="EMBL" id="BBO77825.1"/>
    </source>
</evidence>
<dbReference type="Pfam" id="PF00378">
    <property type="entry name" value="ECH_1"/>
    <property type="match status" value="1"/>
</dbReference>
<dbReference type="AlphaFoldDB" id="A0A5K7ZAS0"/>
<dbReference type="EC" id="3.7.1.21" evidence="1"/>
<sequence>MPLNFLERDNKLKNHNLFGDEHFGSSPPCTMYEKKALIDPDGNEVDGLHTAWITLNNPEQYGSYTTDMIKGVIAGMHKASMSRDVVATIFTGTGDRAFCTGGNVKEYAEYYTKRPKEYADYVDLFSGMVDAILKCRTPVICRSNGMRIAGGQEIGQACDLTVAADTANFGQAGTRHGSVPDGGSTDFLPWNLSMEQAMWNCISNEQWSAYKMERLGLITKAVPIKKDSGGNWVPNPFVITDTYAKDGQIVYGEFKNGKEAGEAKALFKTLTTDFSWLDDYINKMVWTLANLFPLCLMKSVETIRIKKRFFWDANKISGIYGLGANMNAEAYLGFNAFNSQKVTGSDVIDFLELRRQYAKGHIFDDELAEMVFYPPKK</sequence>
<dbReference type="GO" id="GO:0018807">
    <property type="term" value="F:6-hydroxycyclohex-1-ene-1-carboxyl-CoA hydratase activity"/>
    <property type="evidence" value="ECO:0007669"/>
    <property type="project" value="UniProtKB-UniRule"/>
</dbReference>
<dbReference type="NCBIfam" id="TIGR03200">
    <property type="entry name" value="dearomat_oah"/>
    <property type="match status" value="1"/>
</dbReference>
<dbReference type="InterPro" id="IPR029045">
    <property type="entry name" value="ClpP/crotonase-like_dom_sf"/>
</dbReference>
<reference evidence="2 3" key="1">
    <citation type="submission" date="2019-11" db="EMBL/GenBank/DDBJ databases">
        <title>Comparative genomics of hydrocarbon-degrading Desulfosarcina strains.</title>
        <authorList>
            <person name="Watanabe M."/>
            <person name="Kojima H."/>
            <person name="Fukui M."/>
        </authorList>
    </citation>
    <scope>NUCLEOTIDE SEQUENCE [LARGE SCALE GENOMIC DNA]</scope>
    <source>
        <strain evidence="2 3">PP31</strain>
    </source>
</reference>
<dbReference type="SUPFAM" id="SSF52096">
    <property type="entry name" value="ClpP/crotonase"/>
    <property type="match status" value="1"/>
</dbReference>